<dbReference type="PROSITE" id="PS51737">
    <property type="entry name" value="RECOMBINASE_DNA_BIND"/>
    <property type="match status" value="1"/>
</dbReference>
<dbReference type="InterPro" id="IPR006118">
    <property type="entry name" value="Recombinase_CS"/>
</dbReference>
<name>A0A6J4QWP5_9ACTN</name>
<evidence type="ECO:0000256" key="4">
    <source>
        <dbReference type="PIRSR" id="PIRSR606118-50"/>
    </source>
</evidence>
<evidence type="ECO:0000259" key="9">
    <source>
        <dbReference type="PROSITE" id="PS51737"/>
    </source>
</evidence>
<feature type="domain" description="Recombinase" evidence="9">
    <location>
        <begin position="165"/>
        <end position="273"/>
    </location>
</feature>
<dbReference type="Pfam" id="PF13408">
    <property type="entry name" value="Zn_ribbon_recom"/>
    <property type="match status" value="1"/>
</dbReference>
<dbReference type="InterPro" id="IPR036162">
    <property type="entry name" value="Resolvase-like_N_sf"/>
</dbReference>
<evidence type="ECO:0000256" key="6">
    <source>
        <dbReference type="SAM" id="Coils"/>
    </source>
</evidence>
<dbReference type="GO" id="GO:0003677">
    <property type="term" value="F:DNA binding"/>
    <property type="evidence" value="ECO:0007669"/>
    <property type="project" value="UniProtKB-KW"/>
</dbReference>
<gene>
    <name evidence="10" type="ORF">AVDCRST_MAG28-2636</name>
</gene>
<dbReference type="Gene3D" id="3.40.50.1390">
    <property type="entry name" value="Resolvase, N-terminal catalytic domain"/>
    <property type="match status" value="1"/>
</dbReference>
<dbReference type="Gene3D" id="3.90.1750.20">
    <property type="entry name" value="Putative Large Serine Recombinase, Chain B, Domain 2"/>
    <property type="match status" value="1"/>
</dbReference>
<dbReference type="Pfam" id="PF07508">
    <property type="entry name" value="Recombinase"/>
    <property type="match status" value="1"/>
</dbReference>
<dbReference type="PANTHER" id="PTHR30461">
    <property type="entry name" value="DNA-INVERTASE FROM LAMBDOID PROPHAGE"/>
    <property type="match status" value="1"/>
</dbReference>
<evidence type="ECO:0000256" key="2">
    <source>
        <dbReference type="ARBA" id="ARBA00023125"/>
    </source>
</evidence>
<dbReference type="PROSITE" id="PS00397">
    <property type="entry name" value="RECOMBINASES_1"/>
    <property type="match status" value="1"/>
</dbReference>
<dbReference type="CDD" id="cd00338">
    <property type="entry name" value="Ser_Recombinase"/>
    <property type="match status" value="1"/>
</dbReference>
<keyword evidence="1" id="KW-0229">DNA integration</keyword>
<feature type="domain" description="Resolvase/invertase-type recombinase catalytic" evidence="8">
    <location>
        <begin position="11"/>
        <end position="156"/>
    </location>
</feature>
<organism evidence="10">
    <name type="scientific">uncultured Rubrobacteraceae bacterium</name>
    <dbReference type="NCBI Taxonomy" id="349277"/>
    <lineage>
        <taxon>Bacteria</taxon>
        <taxon>Bacillati</taxon>
        <taxon>Actinomycetota</taxon>
        <taxon>Rubrobacteria</taxon>
        <taxon>Rubrobacterales</taxon>
        <taxon>Rubrobacteraceae</taxon>
        <taxon>environmental samples</taxon>
    </lineage>
</organism>
<feature type="region of interest" description="Disordered" evidence="7">
    <location>
        <begin position="559"/>
        <end position="588"/>
    </location>
</feature>
<feature type="coiled-coil region" evidence="6">
    <location>
        <begin position="462"/>
        <end position="513"/>
    </location>
</feature>
<sequence length="588" mass="66752">MQGINGHGPKTAILYARVSSDDQVRGYSLDQQIGTLRGWAAREGYEVLEEIRDEGWSAAYLERPGLDRVRDMVEAGGVGMVLAQDADRITRDPGHRAFLDDDFERFGTRLVALDDWGDDSHEGELLKFLKGWVSKGERLKIAERSRRGRREKALRGETVGHLTAPLGFAYTPDKKALVVVPERMAHAERIFEMAAEGRALLHIKKALERNGVPTARGKQTWSLGTLHTILRNDVYRSRDIEELRAILPPGAMTKLDPEKRYGVWWYGRQRHHQKQTVEFGADGQKRYRRGSRTEDLPREQWVAIPVPDCSIPPHVVDAARTARYEYRQPATTGYVWQLSGGVMRCGGCGHAMSGVSSVANKDGTRRRYYRCHHRARNGKHTCPNGNLYRTNKIEPEVWEKVSGLLKNPERLLIGIERMIEERRAALRGAPTREHEHWRADMEKIERMRGGYLDQQAEGLISMSELKAKLARLDERRETAERELGKLARQQESIAELERDAAALAERFRFEAREGLDLYTPEDIHDAYRALGINAIAHPDGNVELTGSVFLGDIHSDSVRSQPIERSQRPLSTDAMRPLFTVTPPPESR</sequence>
<proteinExistence type="predicted"/>
<dbReference type="GO" id="GO:0015074">
    <property type="term" value="P:DNA integration"/>
    <property type="evidence" value="ECO:0007669"/>
    <property type="project" value="UniProtKB-KW"/>
</dbReference>
<dbReference type="InterPro" id="IPR038109">
    <property type="entry name" value="DNA_bind_recomb_sf"/>
</dbReference>
<dbReference type="InterPro" id="IPR006119">
    <property type="entry name" value="Resolv_N"/>
</dbReference>
<evidence type="ECO:0000256" key="1">
    <source>
        <dbReference type="ARBA" id="ARBA00022908"/>
    </source>
</evidence>
<dbReference type="Pfam" id="PF00239">
    <property type="entry name" value="Resolvase"/>
    <property type="match status" value="1"/>
</dbReference>
<dbReference type="SUPFAM" id="SSF53041">
    <property type="entry name" value="Resolvase-like"/>
    <property type="match status" value="1"/>
</dbReference>
<dbReference type="InterPro" id="IPR050639">
    <property type="entry name" value="SSR_resolvase"/>
</dbReference>
<keyword evidence="6" id="KW-0175">Coiled coil</keyword>
<feature type="compositionally biased region" description="Polar residues" evidence="7">
    <location>
        <begin position="559"/>
        <end position="570"/>
    </location>
</feature>
<dbReference type="SMART" id="SM00857">
    <property type="entry name" value="Resolvase"/>
    <property type="match status" value="1"/>
</dbReference>
<accession>A0A6J4QWP5</accession>
<keyword evidence="3" id="KW-0233">DNA recombination</keyword>
<evidence type="ECO:0000259" key="8">
    <source>
        <dbReference type="PROSITE" id="PS51736"/>
    </source>
</evidence>
<dbReference type="EMBL" id="CADCVE010000059">
    <property type="protein sequence ID" value="CAA9457198.1"/>
    <property type="molecule type" value="Genomic_DNA"/>
</dbReference>
<evidence type="ECO:0000313" key="10">
    <source>
        <dbReference type="EMBL" id="CAA9457198.1"/>
    </source>
</evidence>
<dbReference type="InterPro" id="IPR025827">
    <property type="entry name" value="Zn_ribbon_recom_dom"/>
</dbReference>
<dbReference type="GO" id="GO:0000150">
    <property type="term" value="F:DNA strand exchange activity"/>
    <property type="evidence" value="ECO:0007669"/>
    <property type="project" value="InterPro"/>
</dbReference>
<dbReference type="PANTHER" id="PTHR30461:SF23">
    <property type="entry name" value="DNA RECOMBINASE-RELATED"/>
    <property type="match status" value="1"/>
</dbReference>
<reference evidence="10" key="1">
    <citation type="submission" date="2020-02" db="EMBL/GenBank/DDBJ databases">
        <authorList>
            <person name="Meier V. D."/>
        </authorList>
    </citation>
    <scope>NUCLEOTIDE SEQUENCE</scope>
    <source>
        <strain evidence="10">AVDCRST_MAG28</strain>
    </source>
</reference>
<dbReference type="PROSITE" id="PS51736">
    <property type="entry name" value="RECOMBINASES_3"/>
    <property type="match status" value="1"/>
</dbReference>
<protein>
    <recommendedName>
        <fullName evidence="11">Recombinase family protein</fullName>
    </recommendedName>
</protein>
<evidence type="ECO:0000256" key="7">
    <source>
        <dbReference type="SAM" id="MobiDB-lite"/>
    </source>
</evidence>
<feature type="active site" description="O-(5'-phospho-DNA)-serine intermediate" evidence="4 5">
    <location>
        <position position="19"/>
    </location>
</feature>
<dbReference type="AlphaFoldDB" id="A0A6J4QWP5"/>
<evidence type="ECO:0008006" key="11">
    <source>
        <dbReference type="Google" id="ProtNLM"/>
    </source>
</evidence>
<evidence type="ECO:0000256" key="3">
    <source>
        <dbReference type="ARBA" id="ARBA00023172"/>
    </source>
</evidence>
<evidence type="ECO:0000256" key="5">
    <source>
        <dbReference type="PROSITE-ProRule" id="PRU10137"/>
    </source>
</evidence>
<keyword evidence="2" id="KW-0238">DNA-binding</keyword>
<dbReference type="InterPro" id="IPR011109">
    <property type="entry name" value="DNA_bind_recombinase_dom"/>
</dbReference>